<proteinExistence type="predicted"/>
<dbReference type="PANTHER" id="PTHR33164:SF43">
    <property type="entry name" value="HTH-TYPE TRANSCRIPTIONAL REPRESSOR YETL"/>
    <property type="match status" value="1"/>
</dbReference>
<evidence type="ECO:0000259" key="1">
    <source>
        <dbReference type="PROSITE" id="PS50995"/>
    </source>
</evidence>
<keyword evidence="3" id="KW-1185">Reference proteome</keyword>
<dbReference type="GO" id="GO:0006950">
    <property type="term" value="P:response to stress"/>
    <property type="evidence" value="ECO:0007669"/>
    <property type="project" value="TreeGrafter"/>
</dbReference>
<feature type="domain" description="HTH marR-type" evidence="1">
    <location>
        <begin position="1"/>
        <end position="132"/>
    </location>
</feature>
<dbReference type="InterPro" id="IPR036388">
    <property type="entry name" value="WH-like_DNA-bd_sf"/>
</dbReference>
<dbReference type="InterPro" id="IPR036390">
    <property type="entry name" value="WH_DNA-bd_sf"/>
</dbReference>
<dbReference type="SUPFAM" id="SSF46785">
    <property type="entry name" value="Winged helix' DNA-binding domain"/>
    <property type="match status" value="1"/>
</dbReference>
<dbReference type="EMBL" id="FTNT01000001">
    <property type="protein sequence ID" value="SIR64114.1"/>
    <property type="molecule type" value="Genomic_DNA"/>
</dbReference>
<dbReference type="PROSITE" id="PS50995">
    <property type="entry name" value="HTH_MARR_2"/>
    <property type="match status" value="1"/>
</dbReference>
<keyword evidence="2" id="KW-0238">DNA-binding</keyword>
<dbReference type="InterPro" id="IPR000835">
    <property type="entry name" value="HTH_MarR-typ"/>
</dbReference>
<dbReference type="InterPro" id="IPR039422">
    <property type="entry name" value="MarR/SlyA-like"/>
</dbReference>
<sequence>MARLENLLAAQALALTDHIDAADAGVVPTASDRAALVTLLAHPGHPVSWLSRILGLTSSGLTRLVDRMESAGWVERSTGGDARSRRLRLTADGTERAHEVLAAREQAMAQVTDRLSPADRTDLERILGTLVAGLADDRPGALKVCRLCDRAACATPGSECPLEHTRGTTMGAGA</sequence>
<dbReference type="AlphaFoldDB" id="A0A1N7CL18"/>
<dbReference type="OrthoDB" id="4323829at2"/>
<dbReference type="STRING" id="1344003.SAMN05445060_0199"/>
<protein>
    <submittedName>
        <fullName evidence="2">DNA-binding transcriptional regulator, MarR family</fullName>
    </submittedName>
</protein>
<dbReference type="SMART" id="SM00347">
    <property type="entry name" value="HTH_MARR"/>
    <property type="match status" value="1"/>
</dbReference>
<evidence type="ECO:0000313" key="3">
    <source>
        <dbReference type="Proteomes" id="UP000186218"/>
    </source>
</evidence>
<name>A0A1N7CL18_9NOCA</name>
<accession>A0A1N7CL18</accession>
<dbReference type="GO" id="GO:0003700">
    <property type="term" value="F:DNA-binding transcription factor activity"/>
    <property type="evidence" value="ECO:0007669"/>
    <property type="project" value="InterPro"/>
</dbReference>
<dbReference type="PANTHER" id="PTHR33164">
    <property type="entry name" value="TRANSCRIPTIONAL REGULATOR, MARR FAMILY"/>
    <property type="match status" value="1"/>
</dbReference>
<dbReference type="Gene3D" id="1.10.10.10">
    <property type="entry name" value="Winged helix-like DNA-binding domain superfamily/Winged helix DNA-binding domain"/>
    <property type="match status" value="1"/>
</dbReference>
<dbReference type="Pfam" id="PF12802">
    <property type="entry name" value="MarR_2"/>
    <property type="match status" value="1"/>
</dbReference>
<gene>
    <name evidence="2" type="ORF">SAMN05445060_0199</name>
</gene>
<reference evidence="2 3" key="1">
    <citation type="submission" date="2017-01" db="EMBL/GenBank/DDBJ databases">
        <authorList>
            <person name="Mah S.A."/>
            <person name="Swanson W.J."/>
            <person name="Moy G.W."/>
            <person name="Vacquier V.D."/>
        </authorList>
    </citation>
    <scope>NUCLEOTIDE SEQUENCE [LARGE SCALE GENOMIC DNA]</scope>
    <source>
        <strain evidence="2 3">CPCC 203464</strain>
    </source>
</reference>
<organism evidence="2 3">
    <name type="scientific">Williamsia sterculiae</name>
    <dbReference type="NCBI Taxonomy" id="1344003"/>
    <lineage>
        <taxon>Bacteria</taxon>
        <taxon>Bacillati</taxon>
        <taxon>Actinomycetota</taxon>
        <taxon>Actinomycetes</taxon>
        <taxon>Mycobacteriales</taxon>
        <taxon>Nocardiaceae</taxon>
        <taxon>Williamsia</taxon>
    </lineage>
</organism>
<dbReference type="Proteomes" id="UP000186218">
    <property type="component" value="Unassembled WGS sequence"/>
</dbReference>
<dbReference type="RefSeq" id="WP_076475708.1">
    <property type="nucleotide sequence ID" value="NZ_FTNT01000001.1"/>
</dbReference>
<evidence type="ECO:0000313" key="2">
    <source>
        <dbReference type="EMBL" id="SIR64114.1"/>
    </source>
</evidence>
<dbReference type="GO" id="GO:0003677">
    <property type="term" value="F:DNA binding"/>
    <property type="evidence" value="ECO:0007669"/>
    <property type="project" value="UniProtKB-KW"/>
</dbReference>